<keyword evidence="1" id="KW-0853">WD repeat</keyword>
<dbReference type="InterPro" id="IPR011047">
    <property type="entry name" value="Quinoprotein_ADH-like_sf"/>
</dbReference>
<dbReference type="InterPro" id="IPR001315">
    <property type="entry name" value="CARD"/>
</dbReference>
<dbReference type="PROSITE" id="PS50209">
    <property type="entry name" value="CARD"/>
    <property type="match status" value="1"/>
</dbReference>
<dbReference type="GO" id="GO:0043531">
    <property type="term" value="F:ADP binding"/>
    <property type="evidence" value="ECO:0007669"/>
    <property type="project" value="InterPro"/>
</dbReference>
<evidence type="ECO:0000313" key="8">
    <source>
        <dbReference type="RefSeq" id="XP_011302221.1"/>
    </source>
</evidence>
<keyword evidence="8" id="KW-0378">Hydrolase</keyword>
<dbReference type="InterPro" id="IPR042197">
    <property type="entry name" value="Apaf_helical"/>
</dbReference>
<dbReference type="InterPro" id="IPR002182">
    <property type="entry name" value="NB-ARC"/>
</dbReference>
<dbReference type="SMART" id="SM00320">
    <property type="entry name" value="WD40"/>
    <property type="match status" value="5"/>
</dbReference>
<dbReference type="InterPro" id="IPR041452">
    <property type="entry name" value="APAF1_C"/>
</dbReference>
<dbReference type="Pfam" id="PF21296">
    <property type="entry name" value="WHD_APAF1"/>
    <property type="match status" value="1"/>
</dbReference>
<evidence type="ECO:0000256" key="1">
    <source>
        <dbReference type="ARBA" id="ARBA00022574"/>
    </source>
</evidence>
<dbReference type="GO" id="GO:0006915">
    <property type="term" value="P:apoptotic process"/>
    <property type="evidence" value="ECO:0007669"/>
    <property type="project" value="UniProtKB-KW"/>
</dbReference>
<evidence type="ECO:0000256" key="4">
    <source>
        <dbReference type="SAM" id="Coils"/>
    </source>
</evidence>
<dbReference type="KEGG" id="fas:105266039"/>
<dbReference type="Proteomes" id="UP000694866">
    <property type="component" value="Unplaced"/>
</dbReference>
<dbReference type="SUPFAM" id="SSF52540">
    <property type="entry name" value="P-loop containing nucleoside triphosphate hydrolases"/>
    <property type="match status" value="1"/>
</dbReference>
<evidence type="ECO:0000259" key="6">
    <source>
        <dbReference type="PROSITE" id="PS50209"/>
    </source>
</evidence>
<keyword evidence="3" id="KW-0677">Repeat</keyword>
<dbReference type="GeneID" id="105266039"/>
<dbReference type="InterPro" id="IPR011029">
    <property type="entry name" value="DEATH-like_dom_sf"/>
</dbReference>
<proteinExistence type="predicted"/>
<evidence type="ECO:0000256" key="3">
    <source>
        <dbReference type="ARBA" id="ARBA00022737"/>
    </source>
</evidence>
<feature type="coiled-coil region" evidence="4">
    <location>
        <begin position="1332"/>
        <end position="1359"/>
    </location>
</feature>
<gene>
    <name evidence="8" type="primary">Dark</name>
</gene>
<keyword evidence="2" id="KW-0053">Apoptosis</keyword>
<dbReference type="InterPro" id="IPR001680">
    <property type="entry name" value="WD40_rpt"/>
</dbReference>
<dbReference type="SUPFAM" id="SSF50998">
    <property type="entry name" value="Quinoprotein alcohol dehydrogenase-like"/>
    <property type="match status" value="1"/>
</dbReference>
<evidence type="ECO:0000256" key="5">
    <source>
        <dbReference type="SAM" id="MobiDB-lite"/>
    </source>
</evidence>
<reference evidence="8" key="1">
    <citation type="submission" date="2025-08" db="UniProtKB">
        <authorList>
            <consortium name="RefSeq"/>
        </authorList>
    </citation>
    <scope>IDENTIFICATION</scope>
    <source>
        <strain evidence="8">USDA-PBARC FA_bdor</strain>
        <tissue evidence="8">Whole organism</tissue>
    </source>
</reference>
<dbReference type="Gene3D" id="1.10.8.430">
    <property type="entry name" value="Helical domain of apoptotic protease-activating factors"/>
    <property type="match status" value="1"/>
</dbReference>
<evidence type="ECO:0000256" key="2">
    <source>
        <dbReference type="ARBA" id="ARBA00022703"/>
    </source>
</evidence>
<dbReference type="Gene3D" id="2.130.10.10">
    <property type="entry name" value="YVTN repeat-like/Quinoprotein amine dehydrogenase"/>
    <property type="match status" value="3"/>
</dbReference>
<dbReference type="GO" id="GO:0005829">
    <property type="term" value="C:cytosol"/>
    <property type="evidence" value="ECO:0007669"/>
    <property type="project" value="UniProtKB-ARBA"/>
</dbReference>
<keyword evidence="7" id="KW-1185">Reference proteome</keyword>
<dbReference type="InterPro" id="IPR036388">
    <property type="entry name" value="WH-like_DNA-bd_sf"/>
</dbReference>
<name>A0A9R1TZY2_9HYME</name>
<dbReference type="CDD" id="cd01671">
    <property type="entry name" value="CARD"/>
    <property type="match status" value="1"/>
</dbReference>
<dbReference type="Gene3D" id="1.25.40.370">
    <property type="match status" value="1"/>
</dbReference>
<dbReference type="Gene3D" id="1.10.533.10">
    <property type="entry name" value="Death Domain, Fas"/>
    <property type="match status" value="1"/>
</dbReference>
<protein>
    <submittedName>
        <fullName evidence="8">Apoptotic protease-activating factor 1 isoform X1</fullName>
    </submittedName>
</protein>
<keyword evidence="4" id="KW-0175">Coiled coil</keyword>
<dbReference type="InterPro" id="IPR027417">
    <property type="entry name" value="P-loop_NTPase"/>
</dbReference>
<dbReference type="OrthoDB" id="1357022at2759"/>
<dbReference type="PANTHER" id="PTHR22845:SF5">
    <property type="entry name" value="APOPTOTIC PROTEASE-ACTIVATING FACTOR 1"/>
    <property type="match status" value="1"/>
</dbReference>
<feature type="domain" description="CARD" evidence="6">
    <location>
        <begin position="1"/>
        <end position="78"/>
    </location>
</feature>
<dbReference type="InterPro" id="IPR048975">
    <property type="entry name" value="WHD_APAF1"/>
</dbReference>
<dbReference type="SUPFAM" id="SSF47986">
    <property type="entry name" value="DEATH domain"/>
    <property type="match status" value="1"/>
</dbReference>
<dbReference type="InterPro" id="IPR024977">
    <property type="entry name" value="Apc4-like_WD40_dom"/>
</dbReference>
<dbReference type="InterPro" id="IPR036322">
    <property type="entry name" value="WD40_repeat_dom_sf"/>
</dbReference>
<dbReference type="InterPro" id="IPR015943">
    <property type="entry name" value="WD40/YVTN_repeat-like_dom_sf"/>
</dbReference>
<organism evidence="7 8">
    <name type="scientific">Fopius arisanus</name>
    <dbReference type="NCBI Taxonomy" id="64838"/>
    <lineage>
        <taxon>Eukaryota</taxon>
        <taxon>Metazoa</taxon>
        <taxon>Ecdysozoa</taxon>
        <taxon>Arthropoda</taxon>
        <taxon>Hexapoda</taxon>
        <taxon>Insecta</taxon>
        <taxon>Pterygota</taxon>
        <taxon>Neoptera</taxon>
        <taxon>Endopterygota</taxon>
        <taxon>Hymenoptera</taxon>
        <taxon>Apocrita</taxon>
        <taxon>Ichneumonoidea</taxon>
        <taxon>Braconidae</taxon>
        <taxon>Opiinae</taxon>
        <taxon>Fopius</taxon>
    </lineage>
</organism>
<dbReference type="CTD" id="36914"/>
<sequence>MKQFHRNILIKLREAIVQDLDVANGVIGPLEADCILKPEDLTHIEARETKEAQAEFLLDILPNRGPNAFRTFHQALKEHYFWLSNEMNDLLMADGTDAVDSVGERIPILPPVSPLTVVREQKIQQLTNALEKLSPRGYVVIHGMKGFGRSRLAINVLSDTSVHRNLFNSQIFWVRFGCKEKVSPYTDRLEDEILKQLNNLYHQIENDPQTWTDDNSGFGKDQLRKFLGKYFNDYRNALLVLDDVWDKAIIDTFDFNCKTLVITIDLGVLGERHKEIVEMRHGFTEAESLNLFGQVLGVESHELPLEAKEIHNECNGMPILIDMFAAHFADYKEELTQDSTRNRWKYYLQWLRNKDATNKSVKDLLEKQEAIFEMCIDRLPETTRDRYKSLAIFSEDVNISPKTIEILWGETIHSASEQMQELCHKSLAARQWNKELETYVFGVHDLLLCYLRKKLTPEQLSNLHKNLIEKYRVYCKGDFSKLPTDNYSFSYIGHHLEQANMFSEFKNLYLDFNFINAKICNSGINDLLIDLKKYRKYITEGSAEVEAKVVDVEKFLSTQVKILAEHRRRKCLDLVQIGMNHNIHGYFQETAQQLAESQSMHLYLCHEQHHRIEEHHNGVEVPIELTTVNFTDDENKILLGSDHGVVILWDTNTRRHFTFCGHDEKSKITKIIVNEPNYWHTLTSEEDFFVALNDQGVIKRFTLNIEEYGNNSNDDVIQLRSPREKQISYNYIHKIPEDQSRTTYDLSDCSMTDIADIALTRDNKKLAACTRKGYYRVWDINGRILCTTHVQKHGTDLLTFVHEVSLLFFFDAEEGVIIVHSPRNNSAYEHASIYRPGRDTGKVRKGLKGKKAIYFQEIKTDRSSDIEILLVTNLETVHFECKYTELGAISSPSTRIILSIDPELNPGSEFTAATLTHDNQYIVIADSEGFIKVYSIPNSIDPKAVYSGKTRMNCIDSYYFTNDSHSIIAGLNRLTYKWAFKCESNLPQSVRIPKFDALMQSDNQLDVVAQVKGKKILVFEGNEQIAETKPIDVGDIVDLHVCQDGPRVLYVKKIGHLDSFKYEIRIFNYKTHQDRMIQSVNTYKGPIRFLKLNDMYLPVWKNDGNIEIATNLGILSLSLSAENILNLHTIDKEYVITVSDTGTIIIWKVSETEWAKISELRGHMIPNVCYSTLNSQEDMLALLKSTGEMAIYNIEKKESKNDVQFIIERFMAYNFRKSLTCGSFSPDGTLLALGMDNGTISIYDVYSNRFYNDLSLHCYPVLQLHWAPESIGAPILLSVNCEDMAWWNISLLQEDKKLNRPSRAGIPRSSTTPTFGISPRGSMRLSASQSAAADLSKLTEKLEKNASNENNDSDEEKTRQFWCSKVTKDQNNPGLLRLIQLPHSCRPKVCVSCDFKKFLLVDSHGSINTYKLFGL</sequence>
<keyword evidence="8" id="KW-0645">Protease</keyword>
<dbReference type="Pfam" id="PF12894">
    <property type="entry name" value="ANAPC4_WD40"/>
    <property type="match status" value="1"/>
</dbReference>
<dbReference type="RefSeq" id="XP_011302221.1">
    <property type="nucleotide sequence ID" value="XM_011303919.1"/>
</dbReference>
<dbReference type="Pfam" id="PF00931">
    <property type="entry name" value="NB-ARC"/>
    <property type="match status" value="1"/>
</dbReference>
<dbReference type="Pfam" id="PF00619">
    <property type="entry name" value="CARD"/>
    <property type="match status" value="1"/>
</dbReference>
<feature type="region of interest" description="Disordered" evidence="5">
    <location>
        <begin position="1300"/>
        <end position="1322"/>
    </location>
</feature>
<dbReference type="GO" id="GO:0006508">
    <property type="term" value="P:proteolysis"/>
    <property type="evidence" value="ECO:0007669"/>
    <property type="project" value="UniProtKB-KW"/>
</dbReference>
<dbReference type="Pfam" id="PF17908">
    <property type="entry name" value="APAF1_C"/>
    <property type="match status" value="1"/>
</dbReference>
<accession>A0A9R1TZY2</accession>
<dbReference type="GO" id="GO:0042981">
    <property type="term" value="P:regulation of apoptotic process"/>
    <property type="evidence" value="ECO:0007669"/>
    <property type="project" value="InterPro"/>
</dbReference>
<dbReference type="Gene3D" id="3.40.50.300">
    <property type="entry name" value="P-loop containing nucleotide triphosphate hydrolases"/>
    <property type="match status" value="1"/>
</dbReference>
<dbReference type="Gene3D" id="1.10.10.10">
    <property type="entry name" value="Winged helix-like DNA-binding domain superfamily/Winged helix DNA-binding domain"/>
    <property type="match status" value="1"/>
</dbReference>
<dbReference type="GO" id="GO:0008233">
    <property type="term" value="F:peptidase activity"/>
    <property type="evidence" value="ECO:0007669"/>
    <property type="project" value="UniProtKB-KW"/>
</dbReference>
<dbReference type="PANTHER" id="PTHR22845">
    <property type="entry name" value="APOPTOTIC PROTEASE-ACTIVATING FACTOR 1"/>
    <property type="match status" value="1"/>
</dbReference>
<evidence type="ECO:0000313" key="7">
    <source>
        <dbReference type="Proteomes" id="UP000694866"/>
    </source>
</evidence>
<dbReference type="SUPFAM" id="SSF50978">
    <property type="entry name" value="WD40 repeat-like"/>
    <property type="match status" value="1"/>
</dbReference>